<evidence type="ECO:0000256" key="8">
    <source>
        <dbReference type="ARBA" id="ARBA00023209"/>
    </source>
</evidence>
<protein>
    <recommendedName>
        <fullName evidence="12">Phosphatidylserine decarboxylase proenzyme 1, mitochondrial</fullName>
        <ecNumber evidence="12">4.1.1.65</ecNumber>
    </recommendedName>
    <component>
        <recommendedName>
            <fullName evidence="12">Phosphatidylserine decarboxylase 1 beta chain</fullName>
        </recommendedName>
    </component>
    <component>
        <recommendedName>
            <fullName evidence="12">Phosphatidylserine decarboxylase 1 alpha chain</fullName>
        </recommendedName>
    </component>
</protein>
<dbReference type="InterPro" id="IPR033661">
    <property type="entry name" value="PSD_type1_euk"/>
</dbReference>
<feature type="active site" description="Charge relay system; for autoendoproteolytic cleavage activity" evidence="12">
    <location>
        <position position="431"/>
    </location>
</feature>
<comment type="subcellular location">
    <molecule>Phosphatidylserine decarboxylase 1 alpha chain</molecule>
    <subcellularLocation>
        <location evidence="12">Mitochondrion inner membrane</location>
        <topology evidence="12">Peripheral membrane protein</topology>
        <orientation evidence="12">Intermembrane side</orientation>
    </subcellularLocation>
    <text evidence="12">Anchored to the mitochondrial inner membrane through its interaction with the integral membrane beta chain.</text>
</comment>
<comment type="function">
    <text evidence="12">Catalyzes the formation of phosphatidylethanolamine (PtdEtn) from phosphatidylserine (PtdSer). Plays a central role in phospholipid metabolism and in the interorganelle trafficking of phosphatidylserine.</text>
</comment>
<comment type="cofactor">
    <cofactor evidence="12">
        <name>pyruvate</name>
        <dbReference type="ChEBI" id="CHEBI:15361"/>
    </cofactor>
    <text evidence="12">Binds 1 pyruvoyl group covalently per subunit.</text>
</comment>
<keyword evidence="2 12" id="KW-0444">Lipid biosynthesis</keyword>
<keyword evidence="6 12" id="KW-0443">Lipid metabolism</keyword>
<feature type="modified residue" description="Pyruvic acid (Ser); by autocatalysis" evidence="12">
    <location>
        <position position="431"/>
    </location>
</feature>
<keyword evidence="5 12" id="KW-1133">Transmembrane helix</keyword>
<keyword evidence="12" id="KW-0496">Mitochondrion</keyword>
<feature type="active site" description="Charge relay system; for autoendoproteolytic cleavage activity" evidence="12">
    <location>
        <position position="317"/>
    </location>
</feature>
<dbReference type="InterPro" id="IPR033177">
    <property type="entry name" value="PSD-B"/>
</dbReference>
<gene>
    <name evidence="12 13" type="primary">PSD1</name>
    <name evidence="13" type="ORF">LPJ64_001226</name>
</gene>
<feature type="topological domain" description="Mitochondrial intermembrane" evidence="12">
    <location>
        <begin position="88"/>
        <end position="464"/>
    </location>
</feature>
<evidence type="ECO:0000256" key="3">
    <source>
        <dbReference type="ARBA" id="ARBA00022692"/>
    </source>
</evidence>
<dbReference type="PANTHER" id="PTHR10067">
    <property type="entry name" value="PHOSPHATIDYLSERINE DECARBOXYLASE"/>
    <property type="match status" value="1"/>
</dbReference>
<comment type="catalytic activity">
    <reaction evidence="12">
        <text>a 1,2-diacyl-sn-glycero-3-phospho-L-serine + H(+) = a 1,2-diacyl-sn-glycero-3-phosphoethanolamine + CO2</text>
        <dbReference type="Rhea" id="RHEA:20828"/>
        <dbReference type="ChEBI" id="CHEBI:15378"/>
        <dbReference type="ChEBI" id="CHEBI:16526"/>
        <dbReference type="ChEBI" id="CHEBI:57262"/>
        <dbReference type="ChEBI" id="CHEBI:64612"/>
        <dbReference type="EC" id="4.1.1.65"/>
    </reaction>
</comment>
<dbReference type="GO" id="GO:0004609">
    <property type="term" value="F:phosphatidylserine decarboxylase activity"/>
    <property type="evidence" value="ECO:0007669"/>
    <property type="project" value="UniProtKB-UniRule"/>
</dbReference>
<dbReference type="HAMAP" id="MF_03208">
    <property type="entry name" value="PS_decarb_PSD_B_type1_euk"/>
    <property type="match status" value="1"/>
</dbReference>
<keyword evidence="11 12" id="KW-0670">Pyruvate</keyword>
<comment type="subunit">
    <text evidence="12">Heterodimer of a large membrane-associated beta subunit and a small pyruvoyl-containing alpha subunit.</text>
</comment>
<comment type="PTM">
    <text evidence="12">Is synthesized initially as an inactive proenzyme. Formation of the active enzyme involves a self-maturation process in which the active site pyruvoyl group is generated from an internal serine residue via an autocatalytic post-translational modification. Two non-identical subunits are generated from the proenzyme in this reaction, and the pyruvate is formed at the N-terminus of the alpha chain, which is derived from the carboxyl end of the proenzyme. The autoendoproteolytic cleavage occurs by a canonical serine protease mechanism, in which the side chain hydroxyl group of the serine supplies its oxygen atom to form the C-terminus of the beta chain, while the remainder of the serine residue undergoes an oxidative deamination to produce ammonia and the pyruvoyl prosthetic group on the alpha chain. During this reaction, the Ser that is part of the protease active site of the proenzyme becomes the pyruvoyl prosthetic group, which constitutes an essential element of the active site of the mature decarboxylase.</text>
</comment>
<evidence type="ECO:0000256" key="11">
    <source>
        <dbReference type="ARBA" id="ARBA00023317"/>
    </source>
</evidence>
<dbReference type="GO" id="GO:0005743">
    <property type="term" value="C:mitochondrial inner membrane"/>
    <property type="evidence" value="ECO:0007669"/>
    <property type="project" value="UniProtKB-SubCell"/>
</dbReference>
<evidence type="ECO:0000256" key="10">
    <source>
        <dbReference type="ARBA" id="ARBA00023264"/>
    </source>
</evidence>
<name>A0A9W7XLP4_9FUNG</name>
<keyword evidence="4 12" id="KW-0210">Decarboxylase</keyword>
<accession>A0A9W7XLP4</accession>
<evidence type="ECO:0000256" key="5">
    <source>
        <dbReference type="ARBA" id="ARBA00022989"/>
    </source>
</evidence>
<keyword evidence="9 12" id="KW-0456">Lyase</keyword>
<evidence type="ECO:0000313" key="13">
    <source>
        <dbReference type="EMBL" id="KAJ1647384.1"/>
    </source>
</evidence>
<evidence type="ECO:0000256" key="1">
    <source>
        <dbReference type="ARBA" id="ARBA00005189"/>
    </source>
</evidence>
<sequence>MSLVLGRCALRATAATGTGAYSAPFVAQTRSAISIRYRAISLLQHRRQYSSSRNDKQQQEKSASTGWYWIPVGVGIAYIGVQRLYHIETDGKSTRSTVKGVAVPGPWQLHVLSALPLKAMSRLFGSFNEIEIPPMLRSPLLRIYAAIFGCQLDEMKDPDLSHYPNLATFFYRELKDGARPVDMSPETAVVSPSDGKVLHFGVVEQREVEQVKGLTYNLDAFFGKPDIPAAINASQQDEKGQIADSTIIDATLSHSHNAAADDDFAIVNGIPYTLDSMIGSTDALTPASQSLGTALRDHERLFFCVIYLAPGDYHRFHSPANWVVEARRHFAGELYSVSPYIARTIQNLFVLNERVALLGRWKHGFMSMTAVGATNVGSVVVNFDKDLRTNLRERSLAPGDFSQLSYKKLNPRLCGVPLKKGQEVGGFRLGSTVVLVFSAPQTFRFNVQADQTVRMGQCLGSVPA</sequence>
<evidence type="ECO:0000256" key="6">
    <source>
        <dbReference type="ARBA" id="ARBA00023098"/>
    </source>
</evidence>
<keyword evidence="14" id="KW-1185">Reference proteome</keyword>
<keyword evidence="3 12" id="KW-0812">Transmembrane</keyword>
<evidence type="ECO:0000256" key="12">
    <source>
        <dbReference type="HAMAP-Rule" id="MF_03208"/>
    </source>
</evidence>
<comment type="pathway">
    <text evidence="1">Lipid metabolism.</text>
</comment>
<feature type="site" description="Cleavage (non-hydrolytic); by autocatalysis" evidence="12">
    <location>
        <begin position="430"/>
        <end position="431"/>
    </location>
</feature>
<evidence type="ECO:0000256" key="9">
    <source>
        <dbReference type="ARBA" id="ARBA00023239"/>
    </source>
</evidence>
<dbReference type="GO" id="GO:0006646">
    <property type="term" value="P:phosphatidylethanolamine biosynthetic process"/>
    <property type="evidence" value="ECO:0007669"/>
    <property type="project" value="UniProtKB-UniRule"/>
</dbReference>
<organism evidence="13 14">
    <name type="scientific">Coemansia asiatica</name>
    <dbReference type="NCBI Taxonomy" id="1052880"/>
    <lineage>
        <taxon>Eukaryota</taxon>
        <taxon>Fungi</taxon>
        <taxon>Fungi incertae sedis</taxon>
        <taxon>Zoopagomycota</taxon>
        <taxon>Kickxellomycotina</taxon>
        <taxon>Kickxellomycetes</taxon>
        <taxon>Kickxellales</taxon>
        <taxon>Kickxellaceae</taxon>
        <taxon>Coemansia</taxon>
    </lineage>
</organism>
<feature type="active site" description="Charge relay system; for autoendoproteolytic cleavage activity" evidence="12">
    <location>
        <position position="194"/>
    </location>
</feature>
<evidence type="ECO:0000256" key="2">
    <source>
        <dbReference type="ARBA" id="ARBA00022516"/>
    </source>
</evidence>
<keyword evidence="8 12" id="KW-0594">Phospholipid biosynthesis</keyword>
<keyword evidence="7 12" id="KW-0472">Membrane</keyword>
<keyword evidence="12" id="KW-0865">Zymogen</keyword>
<feature type="active site" description="Schiff-base intermediate with substrate; via pyruvic acid; for decarboxylase activity" evidence="12">
    <location>
        <position position="431"/>
    </location>
</feature>
<keyword evidence="12" id="KW-0999">Mitochondrion inner membrane</keyword>
<dbReference type="Proteomes" id="UP001145021">
    <property type="component" value="Unassembled WGS sequence"/>
</dbReference>
<dbReference type="Pfam" id="PF02666">
    <property type="entry name" value="PS_Dcarbxylase"/>
    <property type="match status" value="2"/>
</dbReference>
<dbReference type="EC" id="4.1.1.65" evidence="12"/>
<dbReference type="NCBIfam" id="TIGR00163">
    <property type="entry name" value="PS_decarb"/>
    <property type="match status" value="1"/>
</dbReference>
<dbReference type="PANTHER" id="PTHR10067:SF6">
    <property type="entry name" value="PHOSPHATIDYLSERINE DECARBOXYLASE PROENZYME, MITOCHONDRIAL"/>
    <property type="match status" value="1"/>
</dbReference>
<comment type="subcellular location">
    <molecule>Phosphatidylserine decarboxylase 1 beta chain</molecule>
    <subcellularLocation>
        <location evidence="12">Mitochondrion inner membrane</location>
        <topology evidence="12">Single-pass membrane protein</topology>
        <orientation evidence="12">Intermembrane side</orientation>
    </subcellularLocation>
</comment>
<feature type="chain" id="PRO_5041030741" description="Phosphatidylserine decarboxylase 1 beta chain" evidence="12">
    <location>
        <begin position="1"/>
        <end position="430"/>
    </location>
</feature>
<proteinExistence type="inferred from homology"/>
<feature type="chain" id="PRO_5041030740" description="Phosphatidylserine decarboxylase 1 alpha chain" evidence="12">
    <location>
        <begin position="431"/>
        <end position="464"/>
    </location>
</feature>
<reference evidence="13" key="1">
    <citation type="submission" date="2022-07" db="EMBL/GenBank/DDBJ databases">
        <title>Phylogenomic reconstructions and comparative analyses of Kickxellomycotina fungi.</title>
        <authorList>
            <person name="Reynolds N.K."/>
            <person name="Stajich J.E."/>
            <person name="Barry K."/>
            <person name="Grigoriev I.V."/>
            <person name="Crous P."/>
            <person name="Smith M.E."/>
        </authorList>
    </citation>
    <scope>NUCLEOTIDE SEQUENCE</scope>
    <source>
        <strain evidence="13">NBRC 105413</strain>
    </source>
</reference>
<comment type="similarity">
    <text evidence="12">Belongs to the phosphatidylserine decarboxylase family. PSD-B subfamily. Eukaryotic type I sub-subfamily.</text>
</comment>
<comment type="pathway">
    <text evidence="12">Phospholipid metabolism; phosphatidylethanolamine biosynthesis; phosphatidylethanolamine from CDP-diacylglycerol: step 2/2.</text>
</comment>
<dbReference type="GO" id="GO:0016540">
    <property type="term" value="P:protein autoprocessing"/>
    <property type="evidence" value="ECO:0007669"/>
    <property type="project" value="UniProtKB-UniRule"/>
</dbReference>
<keyword evidence="10 12" id="KW-1208">Phospholipid metabolism</keyword>
<dbReference type="InterPro" id="IPR003817">
    <property type="entry name" value="PS_Dcarbxylase"/>
</dbReference>
<feature type="topological domain" description="Mitochondrial matrix" evidence="12">
    <location>
        <begin position="1"/>
        <end position="68"/>
    </location>
</feature>
<evidence type="ECO:0000313" key="14">
    <source>
        <dbReference type="Proteomes" id="UP001145021"/>
    </source>
</evidence>
<comment type="caution">
    <text evidence="13">The sequence shown here is derived from an EMBL/GenBank/DDBJ whole genome shotgun (WGS) entry which is preliminary data.</text>
</comment>
<evidence type="ECO:0000256" key="4">
    <source>
        <dbReference type="ARBA" id="ARBA00022793"/>
    </source>
</evidence>
<dbReference type="EMBL" id="JANBOH010000031">
    <property type="protein sequence ID" value="KAJ1647384.1"/>
    <property type="molecule type" value="Genomic_DNA"/>
</dbReference>
<dbReference type="AlphaFoldDB" id="A0A9W7XLP4"/>
<evidence type="ECO:0000256" key="7">
    <source>
        <dbReference type="ARBA" id="ARBA00023136"/>
    </source>
</evidence>